<feature type="coiled-coil region" evidence="1">
    <location>
        <begin position="342"/>
        <end position="404"/>
    </location>
</feature>
<evidence type="ECO:0000313" key="3">
    <source>
        <dbReference type="EMBL" id="CAK9256494.1"/>
    </source>
</evidence>
<reference evidence="3 4" key="1">
    <citation type="submission" date="2024-02" db="EMBL/GenBank/DDBJ databases">
        <authorList>
            <consortium name="ELIXIR-Norway"/>
            <consortium name="Elixir Norway"/>
        </authorList>
    </citation>
    <scope>NUCLEOTIDE SEQUENCE [LARGE SCALE GENOMIC DNA]</scope>
</reference>
<gene>
    <name evidence="3" type="ORF">CSSPJE1EN1_LOCUS1972</name>
</gene>
<dbReference type="EMBL" id="OZ020096">
    <property type="protein sequence ID" value="CAK9256494.1"/>
    <property type="molecule type" value="Genomic_DNA"/>
</dbReference>
<feature type="coiled-coil region" evidence="1">
    <location>
        <begin position="589"/>
        <end position="637"/>
    </location>
</feature>
<protein>
    <submittedName>
        <fullName evidence="3">Uncharacterized protein</fullName>
    </submittedName>
</protein>
<feature type="region of interest" description="Disordered" evidence="2">
    <location>
        <begin position="924"/>
        <end position="943"/>
    </location>
</feature>
<organism evidence="3 4">
    <name type="scientific">Sphagnum jensenii</name>
    <dbReference type="NCBI Taxonomy" id="128206"/>
    <lineage>
        <taxon>Eukaryota</taxon>
        <taxon>Viridiplantae</taxon>
        <taxon>Streptophyta</taxon>
        <taxon>Embryophyta</taxon>
        <taxon>Bryophyta</taxon>
        <taxon>Sphagnophytina</taxon>
        <taxon>Sphagnopsida</taxon>
        <taxon>Sphagnales</taxon>
        <taxon>Sphagnaceae</taxon>
        <taxon>Sphagnum</taxon>
    </lineage>
</organism>
<accession>A0ABP0VPU8</accession>
<evidence type="ECO:0000256" key="1">
    <source>
        <dbReference type="SAM" id="Coils"/>
    </source>
</evidence>
<feature type="region of interest" description="Disordered" evidence="2">
    <location>
        <begin position="1234"/>
        <end position="1263"/>
    </location>
</feature>
<feature type="region of interest" description="Disordered" evidence="2">
    <location>
        <begin position="441"/>
        <end position="465"/>
    </location>
</feature>
<sequence length="1263" mass="141738">MRAAYKAETSAFRPPDPAGAFPEETSASVCTGSSIAVVAASEMENREVEVATTRELEVYGCGYNKPMELATPSAVDLTPGRRDLMRKYLSLKENEPWPLLAEYFGVALAFAALGALIRGLNGSKGTAAQVKFSLKLQRIALQAMLKGAMERLQCLAQNAEDLKLSLKESVDARNEDRKAWEIERTNLLQKIADAKTEVAEMKRRRGEDAKANEKVVQIYSSQEQSWRTERKKLRHEIDLLRKDLLRKEIGGLFNPRSTPGRTRCCEECKVKAKHLKELEETLSEKEFLMMTAMEDAQSEEHERNEVAEKLVKAEAIATELRVKIAIEDSNRMQQQAFIAEIAAKQQETERQLETVLESLEKAKADIAVVTENHAATIEKLSHDLATLQEDLDDKEEVIRVMLRRASVEREEREALARELSQSTTLRKQRESETERWKRLAEERARMKSISSSGKDAAHITTTRRSVGSRTELDKLVELQKVHAQELQNMGSVCSRQIEGLELQVELYKAKVLELEQVIEVQHATDVEYQERKQEKQCPRGLAGLPEPVESSTPACSSWKVLDFQESTKDPAAFKEWLEVVKGWHAAQLKEQHRHEVEAFERQMRVKDEKIGAFRSQLMAMESETMKLKSELEELKGSQLTITTEDDLRSEADTVEKKDDTSWSTNQCARSLDVDFGCNVVVTTDISADVKREQDMVQLLHLDIDTPMENLEDKEVEHQANLLKVGENAEAELRQKDIQLAVAETELWQVQKCSEDRISGSEAAAGICHEKVIMKENNDNQDDQEPPFKTVTNPGCSGGLNQIQPEDNCENKAEEIVHQAAVAFNNKPLSKIQESVAEEEKAMVLSQPDVALQATSDSLHSQEHTILSGEQETTGNVLQANDCLEKVGKKNASLSEIFHTEPIEKQPKTLSSLDEQTITTIDLHNKGEKSLTKQTSSPGQASDHVPAFRKKWYSRLGQASYIQSLKPTRNLFQAVEKKKLLDKHRPQLNLSKDGQTPLSPRSKGALIIRKDSRTREEIQLLGLALEVRRIEQQLAIINKVPSTCKTEVDAIPFEAQDTLQTKAMAPRKQSKRYAALTGKVSQLAKQIGLTSADQTLEATASSAEQQSLSTTGLCLHKNPLFTQEPSSLEFILLQQRAEAVSENLAAIQAKIVKENDTNILAKDTSVPLISKEQLVDSVRAHLLQVQQALSLKLAFAVPGPEEIPSPNEDFQVHAGWFQEDLKGVAGFDRRETRASKYEDYSKSEKGKQARAILLQQESTTELQR</sequence>
<feature type="coiled-coil region" evidence="1">
    <location>
        <begin position="275"/>
        <end position="316"/>
    </location>
</feature>
<feature type="compositionally biased region" description="Polar residues" evidence="2">
    <location>
        <begin position="448"/>
        <end position="465"/>
    </location>
</feature>
<keyword evidence="1" id="KW-0175">Coiled coil</keyword>
<dbReference type="PANTHER" id="PTHR47747:SF2">
    <property type="entry name" value="RIBONUCLEASE P PROTEIN SUBUNIT P38-LIKE PROTEIN"/>
    <property type="match status" value="1"/>
</dbReference>
<name>A0ABP0VPU8_9BRYO</name>
<keyword evidence="4" id="KW-1185">Reference proteome</keyword>
<feature type="region of interest" description="Disordered" evidence="2">
    <location>
        <begin position="1"/>
        <end position="24"/>
    </location>
</feature>
<feature type="compositionally biased region" description="Polar residues" evidence="2">
    <location>
        <begin position="1254"/>
        <end position="1263"/>
    </location>
</feature>
<feature type="compositionally biased region" description="Basic and acidic residues" evidence="2">
    <location>
        <begin position="1234"/>
        <end position="1246"/>
    </location>
</feature>
<dbReference type="PANTHER" id="PTHR47747">
    <property type="entry name" value="RIBONUCLEASE P PROTEIN SUBUNIT P38-LIKE PROTEIN"/>
    <property type="match status" value="1"/>
</dbReference>
<evidence type="ECO:0000256" key="2">
    <source>
        <dbReference type="SAM" id="MobiDB-lite"/>
    </source>
</evidence>
<feature type="coiled-coil region" evidence="1">
    <location>
        <begin position="145"/>
        <end position="243"/>
    </location>
</feature>
<proteinExistence type="predicted"/>
<evidence type="ECO:0000313" key="4">
    <source>
        <dbReference type="Proteomes" id="UP001497444"/>
    </source>
</evidence>
<dbReference type="Proteomes" id="UP001497444">
    <property type="component" value="Chromosome 1"/>
</dbReference>